<dbReference type="PANTHER" id="PTHR43252:SF6">
    <property type="entry name" value="NEGATIVE TRANSCRIPTION REGULATOR PADR"/>
    <property type="match status" value="1"/>
</dbReference>
<dbReference type="InterPro" id="IPR036388">
    <property type="entry name" value="WH-like_DNA-bd_sf"/>
</dbReference>
<dbReference type="Proteomes" id="UP000076563">
    <property type="component" value="Unassembled WGS sequence"/>
</dbReference>
<keyword evidence="3" id="KW-1185">Reference proteome</keyword>
<comment type="caution">
    <text evidence="2">The sequence shown here is derived from an EMBL/GenBank/DDBJ whole genome shotgun (WGS) entry which is preliminary data.</text>
</comment>
<feature type="domain" description="Transcription regulator PadR N-terminal" evidence="1">
    <location>
        <begin position="8"/>
        <end position="87"/>
    </location>
</feature>
<organism evidence="2 3">
    <name type="scientific">Paenibacillus elgii</name>
    <dbReference type="NCBI Taxonomy" id="189691"/>
    <lineage>
        <taxon>Bacteria</taxon>
        <taxon>Bacillati</taxon>
        <taxon>Bacillota</taxon>
        <taxon>Bacilli</taxon>
        <taxon>Bacillales</taxon>
        <taxon>Paenibacillaceae</taxon>
        <taxon>Paenibacillus</taxon>
    </lineage>
</organism>
<dbReference type="SUPFAM" id="SSF46785">
    <property type="entry name" value="Winged helix' DNA-binding domain"/>
    <property type="match status" value="1"/>
</dbReference>
<evidence type="ECO:0000313" key="3">
    <source>
        <dbReference type="Proteomes" id="UP000076563"/>
    </source>
</evidence>
<dbReference type="eggNOG" id="COG1695">
    <property type="taxonomic scope" value="Bacteria"/>
</dbReference>
<dbReference type="Gene3D" id="1.10.10.10">
    <property type="entry name" value="Winged helix-like DNA-binding domain superfamily/Winged helix DNA-binding domain"/>
    <property type="match status" value="1"/>
</dbReference>
<dbReference type="EMBL" id="LQRA01000041">
    <property type="protein sequence ID" value="KZE81778.1"/>
    <property type="molecule type" value="Genomic_DNA"/>
</dbReference>
<protein>
    <recommendedName>
        <fullName evidence="1">Transcription regulator PadR N-terminal domain-containing protein</fullName>
    </recommendedName>
</protein>
<gene>
    <name evidence="2" type="ORF">AV654_10070</name>
</gene>
<accession>A0A163ZHC7</accession>
<reference evidence="3" key="1">
    <citation type="submission" date="2016-01" db="EMBL/GenBank/DDBJ databases">
        <title>Draft genome of Chromobacterium sp. F49.</title>
        <authorList>
            <person name="Hong K.W."/>
        </authorList>
    </citation>
    <scope>NUCLEOTIDE SEQUENCE [LARGE SCALE GENOMIC DNA]</scope>
    <source>
        <strain evidence="3">M63</strain>
    </source>
</reference>
<dbReference type="OrthoDB" id="9808762at2"/>
<evidence type="ECO:0000313" key="2">
    <source>
        <dbReference type="EMBL" id="KZE81778.1"/>
    </source>
</evidence>
<dbReference type="InterPro" id="IPR036390">
    <property type="entry name" value="WH_DNA-bd_sf"/>
</dbReference>
<name>A0A163ZHC7_9BACL</name>
<sequence>MSSTRLLILGVLLKRQPIHGYDVRKELEIWHTGKWANIAYGSIYFALNKMASEGLAETISPEQIIENKKGPARIAYQVTEKGRQEFERLLDKAIWEYKPEFDSFHIALMFMNRISKDHLLGAFRHRINLLRADIESFKATADFNLFPVNSPHYLSENLRLFSARLEAELQWIEGMVGKLEQGLLF</sequence>
<dbReference type="RefSeq" id="WP_063178904.1">
    <property type="nucleotide sequence ID" value="NZ_LQRA01000041.1"/>
</dbReference>
<dbReference type="InterPro" id="IPR005149">
    <property type="entry name" value="Tscrpt_reg_PadR_N"/>
</dbReference>
<proteinExistence type="predicted"/>
<dbReference type="PANTHER" id="PTHR43252">
    <property type="entry name" value="TRANSCRIPTIONAL REGULATOR YQJI"/>
    <property type="match status" value="1"/>
</dbReference>
<evidence type="ECO:0000259" key="1">
    <source>
        <dbReference type="Pfam" id="PF03551"/>
    </source>
</evidence>
<dbReference type="STRING" id="1007103.GCA_000213315_02022"/>
<dbReference type="Pfam" id="PF03551">
    <property type="entry name" value="PadR"/>
    <property type="match status" value="1"/>
</dbReference>
<dbReference type="AlphaFoldDB" id="A0A163ZHC7"/>